<name>A0A4Q0XZB0_9BACT</name>
<dbReference type="EMBL" id="PDKO01000013">
    <property type="protein sequence ID" value="RXJ61679.1"/>
    <property type="molecule type" value="Genomic_DNA"/>
</dbReference>
<comment type="caution">
    <text evidence="3">The sequence shown here is derived from an EMBL/GenBank/DDBJ whole genome shotgun (WGS) entry which is preliminary data.</text>
</comment>
<feature type="domain" description="CAAX prenyl protease 2/Lysostaphin resistance protein A-like" evidence="2">
    <location>
        <begin position="102"/>
        <end position="189"/>
    </location>
</feature>
<keyword evidence="1" id="KW-1133">Transmembrane helix</keyword>
<evidence type="ECO:0000313" key="3">
    <source>
        <dbReference type="EMBL" id="RXJ61679.1"/>
    </source>
</evidence>
<dbReference type="GO" id="GO:0004175">
    <property type="term" value="F:endopeptidase activity"/>
    <property type="evidence" value="ECO:0007669"/>
    <property type="project" value="UniProtKB-ARBA"/>
</dbReference>
<dbReference type="OrthoDB" id="9805801at2"/>
<sequence>MRKINFFKIIEFFFIFILLPLFFFYKILPSVFVLPTLWILSFYVIFLLRNENNKALFDKFDFKDFLSVIKRFIIFSIAIFLFTYIFYEDKLFNFFYQKPNIYILVMILYPLLSVIPQELIFRKFFLFRYEYIFTPKALILLNAAVFGFIHIIFSNYIALLFSFIGGLLFIKTYINSKSLSLVCIEHALYGDLIFTVGLGEFFYHGNI</sequence>
<dbReference type="GO" id="GO:0008237">
    <property type="term" value="F:metallopeptidase activity"/>
    <property type="evidence" value="ECO:0007669"/>
    <property type="project" value="UniProtKB-KW"/>
</dbReference>
<reference evidence="3 4" key="1">
    <citation type="submission" date="2017-10" db="EMBL/GenBank/DDBJ databases">
        <title>Genomics of the genus Arcobacter.</title>
        <authorList>
            <person name="Perez-Cataluna A."/>
            <person name="Figueras M.J."/>
        </authorList>
    </citation>
    <scope>NUCLEOTIDE SEQUENCE [LARGE SCALE GENOMIC DNA]</scope>
    <source>
        <strain evidence="3 4">DSM 24636</strain>
    </source>
</reference>
<keyword evidence="4" id="KW-1185">Reference proteome</keyword>
<keyword evidence="3" id="KW-0645">Protease</keyword>
<dbReference type="InterPro" id="IPR003675">
    <property type="entry name" value="Rce1/LyrA-like_dom"/>
</dbReference>
<evidence type="ECO:0000313" key="4">
    <source>
        <dbReference type="Proteomes" id="UP000290191"/>
    </source>
</evidence>
<dbReference type="GO" id="GO:0080120">
    <property type="term" value="P:CAAX-box protein maturation"/>
    <property type="evidence" value="ECO:0007669"/>
    <property type="project" value="UniProtKB-ARBA"/>
</dbReference>
<accession>A0A4Q0XZB0</accession>
<feature type="transmembrane region" description="Helical" evidence="1">
    <location>
        <begin position="68"/>
        <end position="87"/>
    </location>
</feature>
<dbReference type="STRING" id="877500.GCA_000935065_00713"/>
<feature type="transmembrane region" description="Helical" evidence="1">
    <location>
        <begin position="31"/>
        <end position="48"/>
    </location>
</feature>
<feature type="transmembrane region" description="Helical" evidence="1">
    <location>
        <begin position="99"/>
        <end position="116"/>
    </location>
</feature>
<protein>
    <submittedName>
        <fullName evidence="3">CPBP family intramembrane metalloprotease</fullName>
    </submittedName>
</protein>
<gene>
    <name evidence="3" type="ORF">CRV06_12785</name>
</gene>
<keyword evidence="3" id="KW-0378">Hydrolase</keyword>
<dbReference type="Pfam" id="PF02517">
    <property type="entry name" value="Rce1-like"/>
    <property type="match status" value="1"/>
</dbReference>
<dbReference type="GO" id="GO:0006508">
    <property type="term" value="P:proteolysis"/>
    <property type="evidence" value="ECO:0007669"/>
    <property type="project" value="UniProtKB-KW"/>
</dbReference>
<dbReference type="Proteomes" id="UP000290191">
    <property type="component" value="Unassembled WGS sequence"/>
</dbReference>
<keyword evidence="1" id="KW-0472">Membrane</keyword>
<proteinExistence type="predicted"/>
<feature type="transmembrane region" description="Helical" evidence="1">
    <location>
        <begin position="137"/>
        <end position="170"/>
    </location>
</feature>
<evidence type="ECO:0000259" key="2">
    <source>
        <dbReference type="Pfam" id="PF02517"/>
    </source>
</evidence>
<dbReference type="RefSeq" id="WP_129082777.1">
    <property type="nucleotide sequence ID" value="NZ_CP041070.1"/>
</dbReference>
<evidence type="ECO:0000256" key="1">
    <source>
        <dbReference type="SAM" id="Phobius"/>
    </source>
</evidence>
<keyword evidence="3" id="KW-0482">Metalloprotease</keyword>
<dbReference type="AlphaFoldDB" id="A0A4Q0XZB0"/>
<keyword evidence="1" id="KW-0812">Transmembrane</keyword>
<organism evidence="3 4">
    <name type="scientific">Halarcobacter anaerophilus</name>
    <dbReference type="NCBI Taxonomy" id="877500"/>
    <lineage>
        <taxon>Bacteria</taxon>
        <taxon>Pseudomonadati</taxon>
        <taxon>Campylobacterota</taxon>
        <taxon>Epsilonproteobacteria</taxon>
        <taxon>Campylobacterales</taxon>
        <taxon>Arcobacteraceae</taxon>
        <taxon>Halarcobacter</taxon>
    </lineage>
</organism>